<keyword evidence="3" id="KW-1185">Reference proteome</keyword>
<dbReference type="InterPro" id="IPR015422">
    <property type="entry name" value="PyrdxlP-dep_Trfase_small"/>
</dbReference>
<reference evidence="2 3" key="1">
    <citation type="submission" date="2018-12" db="EMBL/GenBank/DDBJ databases">
        <title>Hymenobacter gummosus sp. nov., isolated from a spring.</title>
        <authorList>
            <person name="Nie L."/>
        </authorList>
    </citation>
    <scope>NUCLEOTIDE SEQUENCE [LARGE SCALE GENOMIC DNA]</scope>
    <source>
        <strain evidence="2 3">KCTC 52166</strain>
    </source>
</reference>
<dbReference type="SUPFAM" id="SSF53383">
    <property type="entry name" value="PLP-dependent transferases"/>
    <property type="match status" value="1"/>
</dbReference>
<dbReference type="PANTHER" id="PTHR30244:SF36">
    <property type="entry name" value="3-OXO-GLUCOSE-6-PHOSPHATE:GLUTAMATE AMINOTRANSFERASE"/>
    <property type="match status" value="1"/>
</dbReference>
<accession>A0A431TU77</accession>
<feature type="non-terminal residue" evidence="2">
    <location>
        <position position="95"/>
    </location>
</feature>
<dbReference type="EMBL" id="RXOF01000052">
    <property type="protein sequence ID" value="RTQ43846.1"/>
    <property type="molecule type" value="Genomic_DNA"/>
</dbReference>
<keyword evidence="1" id="KW-0663">Pyridoxal phosphate</keyword>
<evidence type="ECO:0000313" key="3">
    <source>
        <dbReference type="Proteomes" id="UP000282184"/>
    </source>
</evidence>
<keyword evidence="2" id="KW-0808">Transferase</keyword>
<organism evidence="2 3">
    <name type="scientific">Hymenobacter gummosus</name>
    <dbReference type="NCBI Taxonomy" id="1776032"/>
    <lineage>
        <taxon>Bacteria</taxon>
        <taxon>Pseudomonadati</taxon>
        <taxon>Bacteroidota</taxon>
        <taxon>Cytophagia</taxon>
        <taxon>Cytophagales</taxon>
        <taxon>Hymenobacteraceae</taxon>
        <taxon>Hymenobacter</taxon>
    </lineage>
</organism>
<dbReference type="Gene3D" id="3.90.1150.10">
    <property type="entry name" value="Aspartate Aminotransferase, domain 1"/>
    <property type="match status" value="1"/>
</dbReference>
<feature type="non-terminal residue" evidence="2">
    <location>
        <position position="1"/>
    </location>
</feature>
<name>A0A431TU77_9BACT</name>
<dbReference type="GO" id="GO:0008483">
    <property type="term" value="F:transaminase activity"/>
    <property type="evidence" value="ECO:0007669"/>
    <property type="project" value="UniProtKB-KW"/>
</dbReference>
<dbReference type="RefSeq" id="WP_207896025.1">
    <property type="nucleotide sequence ID" value="NZ_RXOF01000052.1"/>
</dbReference>
<evidence type="ECO:0000256" key="1">
    <source>
        <dbReference type="ARBA" id="ARBA00022898"/>
    </source>
</evidence>
<gene>
    <name evidence="2" type="ORF">EJV47_27785</name>
</gene>
<dbReference type="GO" id="GO:0030170">
    <property type="term" value="F:pyridoxal phosphate binding"/>
    <property type="evidence" value="ECO:0007669"/>
    <property type="project" value="TreeGrafter"/>
</dbReference>
<dbReference type="GO" id="GO:0000271">
    <property type="term" value="P:polysaccharide biosynthetic process"/>
    <property type="evidence" value="ECO:0007669"/>
    <property type="project" value="TreeGrafter"/>
</dbReference>
<keyword evidence="2" id="KW-0032">Aminotransferase</keyword>
<dbReference type="InterPro" id="IPR015424">
    <property type="entry name" value="PyrdxlP-dep_Trfase"/>
</dbReference>
<evidence type="ECO:0000313" key="2">
    <source>
        <dbReference type="EMBL" id="RTQ43846.1"/>
    </source>
</evidence>
<dbReference type="Pfam" id="PF01041">
    <property type="entry name" value="DegT_DnrJ_EryC1"/>
    <property type="match status" value="1"/>
</dbReference>
<dbReference type="AlphaFoldDB" id="A0A431TU77"/>
<proteinExistence type="predicted"/>
<comment type="caution">
    <text evidence="2">The sequence shown here is derived from an EMBL/GenBank/DDBJ whole genome shotgun (WGS) entry which is preliminary data.</text>
</comment>
<dbReference type="PANTHER" id="PTHR30244">
    <property type="entry name" value="TRANSAMINASE"/>
    <property type="match status" value="1"/>
</dbReference>
<dbReference type="InterPro" id="IPR000653">
    <property type="entry name" value="DegT/StrS_aminotransferase"/>
</dbReference>
<sequence length="95" mass="10739">YGSQQKYYNERIGYNSRLDELQAAVLRVKRPHLAAWTAERQRLAAEYDARLAGLPELILPRTVPGATHVYHLYVVRTARRDALQQHLAAAGIGTL</sequence>
<dbReference type="Proteomes" id="UP000282184">
    <property type="component" value="Unassembled WGS sequence"/>
</dbReference>
<protein>
    <submittedName>
        <fullName evidence="2">Aminotransferase</fullName>
    </submittedName>
</protein>